<keyword evidence="3" id="KW-1185">Reference proteome</keyword>
<dbReference type="Pfam" id="PF03621">
    <property type="entry name" value="MbtH"/>
    <property type="match status" value="1"/>
</dbReference>
<reference evidence="3" key="1">
    <citation type="journal article" date="2019" name="Int. J. Syst. Evol. Microbiol.">
        <title>The Global Catalogue of Microorganisms (GCM) 10K type strain sequencing project: providing services to taxonomists for standard genome sequencing and annotation.</title>
        <authorList>
            <consortium name="The Broad Institute Genomics Platform"/>
            <consortium name="The Broad Institute Genome Sequencing Center for Infectious Disease"/>
            <person name="Wu L."/>
            <person name="Ma J."/>
        </authorList>
    </citation>
    <scope>NUCLEOTIDE SEQUENCE [LARGE SCALE GENOMIC DNA]</scope>
    <source>
        <strain evidence="3">CGMCC 4.7608</strain>
    </source>
</reference>
<proteinExistence type="predicted"/>
<accession>A0ABV8ZQS0</accession>
<dbReference type="RefSeq" id="WP_231463532.1">
    <property type="nucleotide sequence ID" value="NZ_JAJOHW010000102.1"/>
</dbReference>
<evidence type="ECO:0000313" key="3">
    <source>
        <dbReference type="Proteomes" id="UP001595999"/>
    </source>
</evidence>
<name>A0ABV8ZQS0_9NEIS</name>
<sequence>MSNLFDLPDGEFMVLRNQQGSHSLWPGAIAVPAGWSVAHGPAPRQDCTRYIETSWRDMRPEHIAA</sequence>
<evidence type="ECO:0000313" key="2">
    <source>
        <dbReference type="EMBL" id="MFC4488994.1"/>
    </source>
</evidence>
<dbReference type="SUPFAM" id="SSF160582">
    <property type="entry name" value="MbtH-like"/>
    <property type="match status" value="1"/>
</dbReference>
<dbReference type="Gene3D" id="3.90.820.10">
    <property type="entry name" value="Structural Genomics, Unknown Function 30-nov-00 1gh9 Mol_id"/>
    <property type="match status" value="1"/>
</dbReference>
<dbReference type="PANTHER" id="PTHR38444">
    <property type="entry name" value="ENTEROBACTIN BIOSYNTHESIS PROTEIN YBDZ"/>
    <property type="match status" value="1"/>
</dbReference>
<dbReference type="InterPro" id="IPR038020">
    <property type="entry name" value="MbtH-like_sf"/>
</dbReference>
<evidence type="ECO:0000259" key="1">
    <source>
        <dbReference type="SMART" id="SM00923"/>
    </source>
</evidence>
<dbReference type="Proteomes" id="UP001595999">
    <property type="component" value="Unassembled WGS sequence"/>
</dbReference>
<feature type="domain" description="MbtH-like" evidence="1">
    <location>
        <begin position="3"/>
        <end position="53"/>
    </location>
</feature>
<dbReference type="InterPro" id="IPR037407">
    <property type="entry name" value="MLP_fam"/>
</dbReference>
<comment type="caution">
    <text evidence="2">The sequence shown here is derived from an EMBL/GenBank/DDBJ whole genome shotgun (WGS) entry which is preliminary data.</text>
</comment>
<organism evidence="2 3">
    <name type="scientific">Chromobacterium aquaticum</name>
    <dbReference type="NCBI Taxonomy" id="467180"/>
    <lineage>
        <taxon>Bacteria</taxon>
        <taxon>Pseudomonadati</taxon>
        <taxon>Pseudomonadota</taxon>
        <taxon>Betaproteobacteria</taxon>
        <taxon>Neisseriales</taxon>
        <taxon>Chromobacteriaceae</taxon>
        <taxon>Chromobacterium</taxon>
    </lineage>
</organism>
<dbReference type="InterPro" id="IPR005153">
    <property type="entry name" value="MbtH-like_dom"/>
</dbReference>
<protein>
    <submittedName>
        <fullName evidence="2">MbtH family protein</fullName>
    </submittedName>
</protein>
<dbReference type="EMBL" id="JBHSEK010000002">
    <property type="protein sequence ID" value="MFC4488994.1"/>
    <property type="molecule type" value="Genomic_DNA"/>
</dbReference>
<dbReference type="PANTHER" id="PTHR38444:SF1">
    <property type="entry name" value="ENTEROBACTIN BIOSYNTHESIS PROTEIN YBDZ"/>
    <property type="match status" value="1"/>
</dbReference>
<gene>
    <name evidence="2" type="ORF">ACFO0R_05120</name>
</gene>
<dbReference type="SMART" id="SM00923">
    <property type="entry name" value="MbtH"/>
    <property type="match status" value="1"/>
</dbReference>